<dbReference type="Proteomes" id="UP000184671">
    <property type="component" value="Unassembled WGS sequence"/>
</dbReference>
<gene>
    <name evidence="1" type="ORF">L21_1295</name>
</gene>
<dbReference type="EMBL" id="FMID01000030">
    <property type="protein sequence ID" value="SCL75396.1"/>
    <property type="molecule type" value="Genomic_DNA"/>
</dbReference>
<sequence>MPERPQAKNNQRYGKMARYFGYSPKGTAKSAVESFESTTQVRSAGGTLLGTVYVDISDEEWAVAIAYGRTQHPKLRGPEPIYEVRYAHRTGETGETERIDTREEGACAITVDPFPSVDDFIVWALGEEKGRITGTVV</sequence>
<dbReference type="RefSeq" id="WP_074369666.1">
    <property type="nucleotide sequence ID" value="NZ_FMID01000030.1"/>
</dbReference>
<name>A0A1M4MKK1_9EURY</name>
<dbReference type="STRING" id="118126.L21_1295"/>
<dbReference type="OrthoDB" id="114366at2157"/>
<accession>A0A1M4MKK1</accession>
<proteinExistence type="predicted"/>
<evidence type="ECO:0000313" key="1">
    <source>
        <dbReference type="EMBL" id="SCL75396.1"/>
    </source>
</evidence>
<dbReference type="AlphaFoldDB" id="A0A1M4MKK1"/>
<protein>
    <submittedName>
        <fullName evidence="1">Uncharacterized protein</fullName>
    </submittedName>
</protein>
<organism evidence="1 2">
    <name type="scientific">Methanoculleus chikugoensis</name>
    <dbReference type="NCBI Taxonomy" id="118126"/>
    <lineage>
        <taxon>Archaea</taxon>
        <taxon>Methanobacteriati</taxon>
        <taxon>Methanobacteriota</taxon>
        <taxon>Stenosarchaea group</taxon>
        <taxon>Methanomicrobia</taxon>
        <taxon>Methanomicrobiales</taxon>
        <taxon>Methanomicrobiaceae</taxon>
        <taxon>Methanoculleus</taxon>
    </lineage>
</organism>
<evidence type="ECO:0000313" key="2">
    <source>
        <dbReference type="Proteomes" id="UP000184671"/>
    </source>
</evidence>
<reference evidence="1 2" key="1">
    <citation type="submission" date="2016-08" db="EMBL/GenBank/DDBJ databases">
        <authorList>
            <person name="Seilhamer J.J."/>
        </authorList>
    </citation>
    <scope>NUCLEOTIDE SEQUENCE [LARGE SCALE GENOMIC DNA]</scope>
    <source>
        <strain evidence="1">L21-II-0</strain>
    </source>
</reference>